<feature type="disulfide bond" evidence="6">
    <location>
        <begin position="230"/>
        <end position="239"/>
    </location>
</feature>
<accession>A0A813NKV5</accession>
<keyword evidence="6" id="KW-0245">EGF-like domain</keyword>
<comment type="subcellular location">
    <subcellularLocation>
        <location evidence="1">Membrane</location>
        <topology evidence="1">Single-pass membrane protein</topology>
    </subcellularLocation>
</comment>
<feature type="region of interest" description="Disordered" evidence="7">
    <location>
        <begin position="153"/>
        <end position="197"/>
    </location>
</feature>
<dbReference type="Gene3D" id="2.10.25.10">
    <property type="entry name" value="Laminin"/>
    <property type="match status" value="1"/>
</dbReference>
<feature type="compositionally biased region" description="Low complexity" evidence="7">
    <location>
        <begin position="164"/>
        <end position="197"/>
    </location>
</feature>
<dbReference type="SUPFAM" id="SSF57196">
    <property type="entry name" value="EGF/Laminin"/>
    <property type="match status" value="1"/>
</dbReference>
<keyword evidence="5 6" id="KW-1015">Disulfide bond</keyword>
<dbReference type="SUPFAM" id="SSF49899">
    <property type="entry name" value="Concanavalin A-like lectins/glucanases"/>
    <property type="match status" value="1"/>
</dbReference>
<evidence type="ECO:0000256" key="3">
    <source>
        <dbReference type="ARBA" id="ARBA00022989"/>
    </source>
</evidence>
<dbReference type="Gene3D" id="2.60.120.200">
    <property type="match status" value="1"/>
</dbReference>
<evidence type="ECO:0000313" key="12">
    <source>
        <dbReference type="Proteomes" id="UP000663845"/>
    </source>
</evidence>
<evidence type="ECO:0000256" key="4">
    <source>
        <dbReference type="ARBA" id="ARBA00023136"/>
    </source>
</evidence>
<dbReference type="InterPro" id="IPR000998">
    <property type="entry name" value="MAM_dom"/>
</dbReference>
<dbReference type="GO" id="GO:0016020">
    <property type="term" value="C:membrane"/>
    <property type="evidence" value="ECO:0007669"/>
    <property type="project" value="UniProtKB-SubCell"/>
</dbReference>
<dbReference type="PANTHER" id="PTHR15549">
    <property type="entry name" value="PAIRED IMMUNOGLOBULIN-LIKE TYPE 2 RECEPTOR"/>
    <property type="match status" value="1"/>
</dbReference>
<evidence type="ECO:0000256" key="5">
    <source>
        <dbReference type="ARBA" id="ARBA00023157"/>
    </source>
</evidence>
<evidence type="ECO:0000256" key="1">
    <source>
        <dbReference type="ARBA" id="ARBA00004167"/>
    </source>
</evidence>
<dbReference type="PROSITE" id="PS50026">
    <property type="entry name" value="EGF_3"/>
    <property type="match status" value="1"/>
</dbReference>
<dbReference type="PROSITE" id="PS00022">
    <property type="entry name" value="EGF_1"/>
    <property type="match status" value="1"/>
</dbReference>
<comment type="caution">
    <text evidence="6">Lacks conserved residue(s) required for the propagation of feature annotation.</text>
</comment>
<feature type="transmembrane region" description="Helical" evidence="8">
    <location>
        <begin position="250"/>
        <end position="274"/>
    </location>
</feature>
<evidence type="ECO:0000256" key="7">
    <source>
        <dbReference type="SAM" id="MobiDB-lite"/>
    </source>
</evidence>
<protein>
    <recommendedName>
        <fullName evidence="13">EGF-like domain-containing protein</fullName>
    </recommendedName>
</protein>
<keyword evidence="2 8" id="KW-0812">Transmembrane</keyword>
<evidence type="ECO:0000256" key="2">
    <source>
        <dbReference type="ARBA" id="ARBA00022692"/>
    </source>
</evidence>
<dbReference type="PROSITE" id="PS01186">
    <property type="entry name" value="EGF_2"/>
    <property type="match status" value="1"/>
</dbReference>
<proteinExistence type="predicted"/>
<feature type="domain" description="MAM" evidence="10">
    <location>
        <begin position="1"/>
        <end position="150"/>
    </location>
</feature>
<feature type="domain" description="EGF-like" evidence="9">
    <location>
        <begin position="201"/>
        <end position="240"/>
    </location>
</feature>
<dbReference type="GO" id="GO:0071944">
    <property type="term" value="C:cell periphery"/>
    <property type="evidence" value="ECO:0007669"/>
    <property type="project" value="UniProtKB-ARBA"/>
</dbReference>
<evidence type="ECO:0000259" key="10">
    <source>
        <dbReference type="PROSITE" id="PS50060"/>
    </source>
</evidence>
<evidence type="ECO:0000259" key="9">
    <source>
        <dbReference type="PROSITE" id="PS50026"/>
    </source>
</evidence>
<dbReference type="PROSITE" id="PS50060">
    <property type="entry name" value="MAM_2"/>
    <property type="match status" value="1"/>
</dbReference>
<gene>
    <name evidence="11" type="ORF">JYZ213_LOCUS1605</name>
</gene>
<dbReference type="Pfam" id="PF00629">
    <property type="entry name" value="MAM"/>
    <property type="match status" value="1"/>
</dbReference>
<keyword evidence="4 8" id="KW-0472">Membrane</keyword>
<reference evidence="11" key="1">
    <citation type="submission" date="2021-02" db="EMBL/GenBank/DDBJ databases">
        <authorList>
            <person name="Nowell W R."/>
        </authorList>
    </citation>
    <scope>NUCLEOTIDE SEQUENCE</scope>
</reference>
<evidence type="ECO:0000256" key="6">
    <source>
        <dbReference type="PROSITE-ProRule" id="PRU00076"/>
    </source>
</evidence>
<keyword evidence="3 8" id="KW-1133">Transmembrane helix</keyword>
<name>A0A813NKV5_9BILA</name>
<comment type="caution">
    <text evidence="11">The sequence shown here is derived from an EMBL/GenBank/DDBJ whole genome shotgun (WGS) entry which is preliminary data.</text>
</comment>
<dbReference type="InterPro" id="IPR051694">
    <property type="entry name" value="Immunoregulatory_rcpt-like"/>
</dbReference>
<dbReference type="CDD" id="cd00054">
    <property type="entry name" value="EGF_CA"/>
    <property type="match status" value="1"/>
</dbReference>
<dbReference type="InterPro" id="IPR013320">
    <property type="entry name" value="ConA-like_dom_sf"/>
</dbReference>
<dbReference type="Proteomes" id="UP000663845">
    <property type="component" value="Unassembled WGS sequence"/>
</dbReference>
<evidence type="ECO:0008006" key="13">
    <source>
        <dbReference type="Google" id="ProtNLM"/>
    </source>
</evidence>
<organism evidence="11 12">
    <name type="scientific">Adineta steineri</name>
    <dbReference type="NCBI Taxonomy" id="433720"/>
    <lineage>
        <taxon>Eukaryota</taxon>
        <taxon>Metazoa</taxon>
        <taxon>Spiralia</taxon>
        <taxon>Gnathifera</taxon>
        <taxon>Rotifera</taxon>
        <taxon>Eurotatoria</taxon>
        <taxon>Bdelloidea</taxon>
        <taxon>Adinetida</taxon>
        <taxon>Adinetidae</taxon>
        <taxon>Adineta</taxon>
    </lineage>
</organism>
<dbReference type="AlphaFoldDB" id="A0A813NKV5"/>
<evidence type="ECO:0000313" key="11">
    <source>
        <dbReference type="EMBL" id="CAF0736694.1"/>
    </source>
</evidence>
<dbReference type="SMART" id="SM00181">
    <property type="entry name" value="EGF"/>
    <property type="match status" value="1"/>
</dbReference>
<dbReference type="EMBL" id="CAJNOG010000007">
    <property type="protein sequence ID" value="CAF0736694.1"/>
    <property type="molecule type" value="Genomic_DNA"/>
</dbReference>
<evidence type="ECO:0000256" key="8">
    <source>
        <dbReference type="SAM" id="Phobius"/>
    </source>
</evidence>
<sequence>MWERYRANALSFQHRPPYDHTTRSLLGHFYMLRTNATVPKDTFGAISTYLAATAERGCTMRFWIYFKGTNNGELVVGYRYAIGDTIIPLLITDYQSCSTNATVCSWQRINVLIDSVLTQPTEIIIGARTGADRDAIMALDDITFTPQCVKFNGTIPTRPPTEPTTPYTGTPTTSTTTTTTPYTGTPTTSTTTTTTPTTTTSYRECAQYICYNNGICKPSPTEVGKPICECQPGYTGAQCETKEPQKKSHLGGILGGIFGALAVIALIIVGYIFVLPKIRAARSGEASALLRESLPIGPITNPAYSETAASSDA</sequence>
<dbReference type="InterPro" id="IPR000742">
    <property type="entry name" value="EGF"/>
</dbReference>